<dbReference type="KEGG" id="amob:HG15A2_03110"/>
<protein>
    <submittedName>
        <fullName evidence="2">Uncharacterized protein</fullName>
    </submittedName>
</protein>
<dbReference type="RefSeq" id="WP_145057136.1">
    <property type="nucleotide sequence ID" value="NZ_CP036263.1"/>
</dbReference>
<accession>A0A517MQA6</accession>
<reference evidence="2 3" key="1">
    <citation type="submission" date="2019-02" db="EMBL/GenBank/DDBJ databases">
        <title>Deep-cultivation of Planctomycetes and their phenomic and genomic characterization uncovers novel biology.</title>
        <authorList>
            <person name="Wiegand S."/>
            <person name="Jogler M."/>
            <person name="Boedeker C."/>
            <person name="Pinto D."/>
            <person name="Vollmers J."/>
            <person name="Rivas-Marin E."/>
            <person name="Kohn T."/>
            <person name="Peeters S.H."/>
            <person name="Heuer A."/>
            <person name="Rast P."/>
            <person name="Oberbeckmann S."/>
            <person name="Bunk B."/>
            <person name="Jeske O."/>
            <person name="Meyerdierks A."/>
            <person name="Storesund J.E."/>
            <person name="Kallscheuer N."/>
            <person name="Luecker S."/>
            <person name="Lage O.M."/>
            <person name="Pohl T."/>
            <person name="Merkel B.J."/>
            <person name="Hornburger P."/>
            <person name="Mueller R.-W."/>
            <person name="Bruemmer F."/>
            <person name="Labrenz M."/>
            <person name="Spormann A.M."/>
            <person name="Op den Camp H."/>
            <person name="Overmann J."/>
            <person name="Amann R."/>
            <person name="Jetten M.S.M."/>
            <person name="Mascher T."/>
            <person name="Medema M.H."/>
            <person name="Devos D.P."/>
            <person name="Kaster A.-K."/>
            <person name="Ovreas L."/>
            <person name="Rohde M."/>
            <person name="Galperin M.Y."/>
            <person name="Jogler C."/>
        </authorList>
    </citation>
    <scope>NUCLEOTIDE SEQUENCE [LARGE SCALE GENOMIC DNA]</scope>
    <source>
        <strain evidence="2 3">HG15A2</strain>
    </source>
</reference>
<dbReference type="AlphaFoldDB" id="A0A517MQA6"/>
<evidence type="ECO:0000256" key="1">
    <source>
        <dbReference type="SAM" id="SignalP"/>
    </source>
</evidence>
<keyword evidence="3" id="KW-1185">Reference proteome</keyword>
<dbReference type="Proteomes" id="UP000319852">
    <property type="component" value="Chromosome"/>
</dbReference>
<organism evidence="2 3">
    <name type="scientific">Adhaeretor mobilis</name>
    <dbReference type="NCBI Taxonomy" id="1930276"/>
    <lineage>
        <taxon>Bacteria</taxon>
        <taxon>Pseudomonadati</taxon>
        <taxon>Planctomycetota</taxon>
        <taxon>Planctomycetia</taxon>
        <taxon>Pirellulales</taxon>
        <taxon>Lacipirellulaceae</taxon>
        <taxon>Adhaeretor</taxon>
    </lineage>
</organism>
<proteinExistence type="predicted"/>
<gene>
    <name evidence="2" type="ORF">HG15A2_03110</name>
</gene>
<dbReference type="PROSITE" id="PS51257">
    <property type="entry name" value="PROKAR_LIPOPROTEIN"/>
    <property type="match status" value="1"/>
</dbReference>
<keyword evidence="1" id="KW-0732">Signal</keyword>
<evidence type="ECO:0000313" key="2">
    <source>
        <dbReference type="EMBL" id="QDS97052.1"/>
    </source>
</evidence>
<feature type="signal peptide" evidence="1">
    <location>
        <begin position="1"/>
        <end position="24"/>
    </location>
</feature>
<dbReference type="EMBL" id="CP036263">
    <property type="protein sequence ID" value="QDS97052.1"/>
    <property type="molecule type" value="Genomic_DNA"/>
</dbReference>
<sequence precursor="true">MKVIHFSLLICSLAIVTSTGCGTAANSATNTTTTAADIDASQYQLAEEPDDAVGVIAARESAVDGAPLVLMGRVGGSANPWIDGRAAFTLLDASMSVVAEGEDSGDDEMCLGDCCAVDRQNCTTLVKVVDAQGKLVPVDSRELLGLKEADMVVVKGTAQKDKTGNFVMLAKGVFIRK</sequence>
<feature type="chain" id="PRO_5021779077" evidence="1">
    <location>
        <begin position="25"/>
        <end position="177"/>
    </location>
</feature>
<evidence type="ECO:0000313" key="3">
    <source>
        <dbReference type="Proteomes" id="UP000319852"/>
    </source>
</evidence>
<dbReference type="OrthoDB" id="278607at2"/>
<name>A0A517MQA6_9BACT</name>